<evidence type="ECO:0008006" key="4">
    <source>
        <dbReference type="Google" id="ProtNLM"/>
    </source>
</evidence>
<feature type="signal peptide" evidence="1">
    <location>
        <begin position="1"/>
        <end position="15"/>
    </location>
</feature>
<proteinExistence type="predicted"/>
<sequence length="119" mass="12711">MFVFVFFSFSFDVASLNSGLSSALIPSFLARFPSLVVVAMLTPDALPAGLSPRGGALDRRRAPAILVCMCYQLGEVFLFSLATMGRVAALAGQDERGLLGGPAADTTLEFVLNCFTWVR</sequence>
<dbReference type="Proteomes" id="UP001305647">
    <property type="component" value="Unassembled WGS sequence"/>
</dbReference>
<feature type="chain" id="PRO_5042957721" description="Secreted protein" evidence="1">
    <location>
        <begin position="16"/>
        <end position="119"/>
    </location>
</feature>
<keyword evidence="1" id="KW-0732">Signal</keyword>
<dbReference type="EMBL" id="MU863626">
    <property type="protein sequence ID" value="KAK4104622.1"/>
    <property type="molecule type" value="Genomic_DNA"/>
</dbReference>
<protein>
    <recommendedName>
        <fullName evidence="4">Secreted protein</fullName>
    </recommendedName>
</protein>
<reference evidence="2" key="2">
    <citation type="submission" date="2023-05" db="EMBL/GenBank/DDBJ databases">
        <authorList>
            <consortium name="Lawrence Berkeley National Laboratory"/>
            <person name="Steindorff A."/>
            <person name="Hensen N."/>
            <person name="Bonometti L."/>
            <person name="Westerberg I."/>
            <person name="Brannstrom I.O."/>
            <person name="Guillou S."/>
            <person name="Cros-Aarteil S."/>
            <person name="Calhoun S."/>
            <person name="Haridas S."/>
            <person name="Kuo A."/>
            <person name="Mondo S."/>
            <person name="Pangilinan J."/>
            <person name="Riley R."/>
            <person name="Labutti K."/>
            <person name="Andreopoulos B."/>
            <person name="Lipzen A."/>
            <person name="Chen C."/>
            <person name="Yanf M."/>
            <person name="Daum C."/>
            <person name="Ng V."/>
            <person name="Clum A."/>
            <person name="Ohm R."/>
            <person name="Martin F."/>
            <person name="Silar P."/>
            <person name="Natvig D."/>
            <person name="Lalanne C."/>
            <person name="Gautier V."/>
            <person name="Ament-Velasquez S.L."/>
            <person name="Kruys A."/>
            <person name="Hutchinson M.I."/>
            <person name="Powell A.J."/>
            <person name="Barry K."/>
            <person name="Miller A.N."/>
            <person name="Grigoriev I.V."/>
            <person name="Debuchy R."/>
            <person name="Gladieux P."/>
            <person name="Thoren M.H."/>
            <person name="Johannesson H."/>
        </authorList>
    </citation>
    <scope>NUCLEOTIDE SEQUENCE</scope>
    <source>
        <strain evidence="2">CBS 757.83</strain>
    </source>
</reference>
<name>A0AAN6T5D1_9PEZI</name>
<evidence type="ECO:0000313" key="3">
    <source>
        <dbReference type="Proteomes" id="UP001305647"/>
    </source>
</evidence>
<gene>
    <name evidence="2" type="ORF">N658DRAFT_183976</name>
</gene>
<keyword evidence="3" id="KW-1185">Reference proteome</keyword>
<comment type="caution">
    <text evidence="2">The sequence shown here is derived from an EMBL/GenBank/DDBJ whole genome shotgun (WGS) entry which is preliminary data.</text>
</comment>
<accession>A0AAN6T5D1</accession>
<reference evidence="2" key="1">
    <citation type="journal article" date="2023" name="Mol. Phylogenet. Evol.">
        <title>Genome-scale phylogeny and comparative genomics of the fungal order Sordariales.</title>
        <authorList>
            <person name="Hensen N."/>
            <person name="Bonometti L."/>
            <person name="Westerberg I."/>
            <person name="Brannstrom I.O."/>
            <person name="Guillou S."/>
            <person name="Cros-Aarteil S."/>
            <person name="Calhoun S."/>
            <person name="Haridas S."/>
            <person name="Kuo A."/>
            <person name="Mondo S."/>
            <person name="Pangilinan J."/>
            <person name="Riley R."/>
            <person name="LaButti K."/>
            <person name="Andreopoulos B."/>
            <person name="Lipzen A."/>
            <person name="Chen C."/>
            <person name="Yan M."/>
            <person name="Daum C."/>
            <person name="Ng V."/>
            <person name="Clum A."/>
            <person name="Steindorff A."/>
            <person name="Ohm R.A."/>
            <person name="Martin F."/>
            <person name="Silar P."/>
            <person name="Natvig D.O."/>
            <person name="Lalanne C."/>
            <person name="Gautier V."/>
            <person name="Ament-Velasquez S.L."/>
            <person name="Kruys A."/>
            <person name="Hutchinson M.I."/>
            <person name="Powell A.J."/>
            <person name="Barry K."/>
            <person name="Miller A.N."/>
            <person name="Grigoriev I.V."/>
            <person name="Debuchy R."/>
            <person name="Gladieux P."/>
            <person name="Hiltunen Thoren M."/>
            <person name="Johannesson H."/>
        </authorList>
    </citation>
    <scope>NUCLEOTIDE SEQUENCE</scope>
    <source>
        <strain evidence="2">CBS 757.83</strain>
    </source>
</reference>
<organism evidence="2 3">
    <name type="scientific">Parathielavia hyrcaniae</name>
    <dbReference type="NCBI Taxonomy" id="113614"/>
    <lineage>
        <taxon>Eukaryota</taxon>
        <taxon>Fungi</taxon>
        <taxon>Dikarya</taxon>
        <taxon>Ascomycota</taxon>
        <taxon>Pezizomycotina</taxon>
        <taxon>Sordariomycetes</taxon>
        <taxon>Sordariomycetidae</taxon>
        <taxon>Sordariales</taxon>
        <taxon>Chaetomiaceae</taxon>
        <taxon>Parathielavia</taxon>
    </lineage>
</organism>
<dbReference type="AlphaFoldDB" id="A0AAN6T5D1"/>
<evidence type="ECO:0000313" key="2">
    <source>
        <dbReference type="EMBL" id="KAK4104622.1"/>
    </source>
</evidence>
<evidence type="ECO:0000256" key="1">
    <source>
        <dbReference type="SAM" id="SignalP"/>
    </source>
</evidence>